<gene>
    <name evidence="6" type="ORF">SAMN05445060_3771</name>
</gene>
<keyword evidence="2 6" id="KW-0418">Kinase</keyword>
<evidence type="ECO:0000256" key="3">
    <source>
        <dbReference type="ARBA" id="ARBA00023012"/>
    </source>
</evidence>
<protein>
    <submittedName>
        <fullName evidence="6">Two-component system, NarL family, sensor histidine kinase DesK</fullName>
    </submittedName>
</protein>
<dbReference type="PANTHER" id="PTHR24421:SF63">
    <property type="entry name" value="SENSOR HISTIDINE KINASE DESK"/>
    <property type="match status" value="1"/>
</dbReference>
<dbReference type="Proteomes" id="UP000186218">
    <property type="component" value="Unassembled WGS sequence"/>
</dbReference>
<evidence type="ECO:0000313" key="7">
    <source>
        <dbReference type="Proteomes" id="UP000186218"/>
    </source>
</evidence>
<name>A0A1N7H9H1_9NOCA</name>
<feature type="transmembrane region" description="Helical" evidence="4">
    <location>
        <begin position="79"/>
        <end position="99"/>
    </location>
</feature>
<evidence type="ECO:0000256" key="4">
    <source>
        <dbReference type="SAM" id="Phobius"/>
    </source>
</evidence>
<dbReference type="STRING" id="1344003.SAMN05445060_3771"/>
<feature type="transmembrane region" description="Helical" evidence="4">
    <location>
        <begin position="45"/>
        <end position="67"/>
    </location>
</feature>
<reference evidence="6 7" key="1">
    <citation type="submission" date="2017-01" db="EMBL/GenBank/DDBJ databases">
        <authorList>
            <person name="Mah S.A."/>
            <person name="Swanson W.J."/>
            <person name="Moy G.W."/>
            <person name="Vacquier V.D."/>
        </authorList>
    </citation>
    <scope>NUCLEOTIDE SEQUENCE [LARGE SCALE GENOMIC DNA]</scope>
    <source>
        <strain evidence="6 7">CPCC 203464</strain>
    </source>
</reference>
<evidence type="ECO:0000313" key="6">
    <source>
        <dbReference type="EMBL" id="SIS21534.1"/>
    </source>
</evidence>
<keyword evidence="4" id="KW-1133">Transmembrane helix</keyword>
<dbReference type="OrthoDB" id="5241784at2"/>
<keyword evidence="4" id="KW-0812">Transmembrane</keyword>
<keyword evidence="3" id="KW-0902">Two-component regulatory system</keyword>
<dbReference type="GO" id="GO:0046983">
    <property type="term" value="F:protein dimerization activity"/>
    <property type="evidence" value="ECO:0007669"/>
    <property type="project" value="InterPro"/>
</dbReference>
<dbReference type="EMBL" id="FTNT01000013">
    <property type="protein sequence ID" value="SIS21534.1"/>
    <property type="molecule type" value="Genomic_DNA"/>
</dbReference>
<dbReference type="PANTHER" id="PTHR24421">
    <property type="entry name" value="NITRATE/NITRITE SENSOR PROTEIN NARX-RELATED"/>
    <property type="match status" value="1"/>
</dbReference>
<dbReference type="AlphaFoldDB" id="A0A1N7H9H1"/>
<evidence type="ECO:0000256" key="2">
    <source>
        <dbReference type="ARBA" id="ARBA00022777"/>
    </source>
</evidence>
<dbReference type="CDD" id="cd16917">
    <property type="entry name" value="HATPase_UhpB-NarQ-NarX-like"/>
    <property type="match status" value="1"/>
</dbReference>
<accession>A0A1N7H9H1</accession>
<feature type="transmembrane region" description="Helical" evidence="4">
    <location>
        <begin position="14"/>
        <end position="33"/>
    </location>
</feature>
<organism evidence="6 7">
    <name type="scientific">Williamsia sterculiae</name>
    <dbReference type="NCBI Taxonomy" id="1344003"/>
    <lineage>
        <taxon>Bacteria</taxon>
        <taxon>Bacillati</taxon>
        <taxon>Actinomycetota</taxon>
        <taxon>Actinomycetes</taxon>
        <taxon>Mycobacteriales</taxon>
        <taxon>Nocardiaceae</taxon>
        <taxon>Williamsia</taxon>
    </lineage>
</organism>
<dbReference type="Gene3D" id="1.20.5.1930">
    <property type="match status" value="1"/>
</dbReference>
<feature type="transmembrane region" description="Helical" evidence="4">
    <location>
        <begin position="111"/>
        <end position="136"/>
    </location>
</feature>
<feature type="transmembrane region" description="Helical" evidence="4">
    <location>
        <begin position="148"/>
        <end position="166"/>
    </location>
</feature>
<dbReference type="InterPro" id="IPR036890">
    <property type="entry name" value="HATPase_C_sf"/>
</dbReference>
<feature type="domain" description="Signal transduction histidine kinase subgroup 3 dimerisation and phosphoacceptor" evidence="5">
    <location>
        <begin position="192"/>
        <end position="258"/>
    </location>
</feature>
<dbReference type="Gene3D" id="3.30.565.10">
    <property type="entry name" value="Histidine kinase-like ATPase, C-terminal domain"/>
    <property type="match status" value="1"/>
</dbReference>
<dbReference type="Pfam" id="PF07730">
    <property type="entry name" value="HisKA_3"/>
    <property type="match status" value="1"/>
</dbReference>
<proteinExistence type="predicted"/>
<keyword evidence="1" id="KW-0808">Transferase</keyword>
<evidence type="ECO:0000259" key="5">
    <source>
        <dbReference type="Pfam" id="PF07730"/>
    </source>
</evidence>
<dbReference type="InterPro" id="IPR011712">
    <property type="entry name" value="Sig_transdc_His_kin_sub3_dim/P"/>
</dbReference>
<evidence type="ECO:0000256" key="1">
    <source>
        <dbReference type="ARBA" id="ARBA00022679"/>
    </source>
</evidence>
<dbReference type="GO" id="GO:0016020">
    <property type="term" value="C:membrane"/>
    <property type="evidence" value="ECO:0007669"/>
    <property type="project" value="InterPro"/>
</dbReference>
<keyword evidence="7" id="KW-1185">Reference proteome</keyword>
<dbReference type="GO" id="GO:0000155">
    <property type="term" value="F:phosphorelay sensor kinase activity"/>
    <property type="evidence" value="ECO:0007669"/>
    <property type="project" value="InterPro"/>
</dbReference>
<keyword evidence="4" id="KW-0472">Membrane</keyword>
<sequence length="376" mass="40600">MIKVSEHLKAWRDLRWVFGAIWLLFLTYPYVGMVTSTTLSTPVRIAGLVLLTVFAMVYTAMCVYVMVPCMRSGDRGGHHPVLWVTGLGCLAAGLAPIIGQQVLGLGPYFMALALFLFPAVLSAATVMGIIAASVVLPELIGGWSPDPSTTVTLIVVGLVLVVMRSLQMRERLRDLAAEQERALQKQLAVVAERERVARDVHDILGHSLTVMALKSELAARLVDVDPARAKVELNELHELSRAALGEVRTTVGDLRAPDLHTELRSARSALDAAEIRAEIPVGDGVHHDPVLAWVLREAVTNVVRHSDARTCRVALRERGIEIVDDGRGINGSCYGNGLRGLDERVRDAGGVLEVSAVDGSGSGEVRPGTRVRVSLP</sequence>
<dbReference type="SUPFAM" id="SSF55874">
    <property type="entry name" value="ATPase domain of HSP90 chaperone/DNA topoisomerase II/histidine kinase"/>
    <property type="match status" value="1"/>
</dbReference>
<dbReference type="InterPro" id="IPR050482">
    <property type="entry name" value="Sensor_HK_TwoCompSys"/>
</dbReference>